<feature type="domain" description="Biotin carboxylation" evidence="9">
    <location>
        <begin position="1"/>
        <end position="447"/>
    </location>
</feature>
<dbReference type="PROSITE" id="PS50975">
    <property type="entry name" value="ATP_GRASP"/>
    <property type="match status" value="1"/>
</dbReference>
<keyword evidence="4 7" id="KW-0547">Nucleotide-binding</keyword>
<dbReference type="Proteomes" id="UP001596004">
    <property type="component" value="Unassembled WGS sequence"/>
</dbReference>
<evidence type="ECO:0000256" key="6">
    <source>
        <dbReference type="ARBA" id="ARBA00048600"/>
    </source>
</evidence>
<evidence type="ECO:0000256" key="7">
    <source>
        <dbReference type="PROSITE-ProRule" id="PRU00409"/>
    </source>
</evidence>
<dbReference type="Pfam" id="PF02786">
    <property type="entry name" value="CPSase_L_D2"/>
    <property type="match status" value="1"/>
</dbReference>
<dbReference type="Pfam" id="PF02785">
    <property type="entry name" value="Biotin_carb_C"/>
    <property type="match status" value="1"/>
</dbReference>
<keyword evidence="11" id="KW-1185">Reference proteome</keyword>
<reference evidence="11" key="1">
    <citation type="journal article" date="2019" name="Int. J. Syst. Evol. Microbiol.">
        <title>The Global Catalogue of Microorganisms (GCM) 10K type strain sequencing project: providing services to taxonomists for standard genome sequencing and annotation.</title>
        <authorList>
            <consortium name="The Broad Institute Genomics Platform"/>
            <consortium name="The Broad Institute Genome Sequencing Center for Infectious Disease"/>
            <person name="Wu L."/>
            <person name="Ma J."/>
        </authorList>
    </citation>
    <scope>NUCLEOTIDE SEQUENCE [LARGE SCALE GENOMIC DNA]</scope>
    <source>
        <strain evidence="11">CGMCC 4.7132</strain>
    </source>
</reference>
<evidence type="ECO:0000313" key="10">
    <source>
        <dbReference type="EMBL" id="MFC4533219.1"/>
    </source>
</evidence>
<dbReference type="SUPFAM" id="SSF56059">
    <property type="entry name" value="Glutathione synthetase ATP-binding domain-like"/>
    <property type="match status" value="1"/>
</dbReference>
<evidence type="ECO:0000256" key="1">
    <source>
        <dbReference type="ARBA" id="ARBA00003761"/>
    </source>
</evidence>
<dbReference type="InterPro" id="IPR051602">
    <property type="entry name" value="ACC_Biotin_Carboxylase"/>
</dbReference>
<dbReference type="InterPro" id="IPR005479">
    <property type="entry name" value="CPAse_ATP-bd"/>
</dbReference>
<keyword evidence="5 7" id="KW-0067">ATP-binding</keyword>
<sequence length="456" mass="48434">MFKTVLVANRGEIALRIVRTCKELGIRVAVVHSTADADSAAVRLADQAVQIGPPPARQSYLSIPAIIEAARLCGADAVHPGYGFLSEDPDFAQVCADHGITFIGPSPRVLSALGDKVHSRGAVVGAGLPVLPGSHTATSTAAQAHAVAEHVGYPVIVKASAGGGGRGMAVVDDPRELAGAFARTRSEARALFGDGRVYLERYLGSSRHVEVQVLADRFGNVVHLGERDCSVQRRRQKLLEETPSPGLSSCLLDGMTGAATHAARALGLTGAATFEFLVEKDVFYFMEANCRLQVEHPVTEMVTGVDLVREQIMIAAGEPLSFGQDGVAPRGAAVECRINAEDPERGFMPTPAVIDAFVPPGGPFTRVDTHGHAGLRVSPEYDSLLAKVVVWAPDRAAALRRMDRALTEFRIEGEGLRTTAGFLRQVLDHPAFLAGTHSTRLVEAMLGRPGDRPEGQ</sequence>
<dbReference type="InterPro" id="IPR005482">
    <property type="entry name" value="Biotin_COase_C"/>
</dbReference>
<accession>A0ABV9CJL6</accession>
<dbReference type="InterPro" id="IPR016185">
    <property type="entry name" value="PreATP-grasp_dom_sf"/>
</dbReference>
<evidence type="ECO:0000313" key="11">
    <source>
        <dbReference type="Proteomes" id="UP001596004"/>
    </source>
</evidence>
<dbReference type="InterPro" id="IPR011761">
    <property type="entry name" value="ATP-grasp"/>
</dbReference>
<dbReference type="PANTHER" id="PTHR48095:SF2">
    <property type="entry name" value="BIOTIN CARBOXYLASE, CHLOROPLASTIC"/>
    <property type="match status" value="1"/>
</dbReference>
<name>A0ABV9CJL6_9ACTN</name>
<comment type="caution">
    <text evidence="10">The sequence shown here is derived from an EMBL/GenBank/DDBJ whole genome shotgun (WGS) entry which is preliminary data.</text>
</comment>
<dbReference type="InterPro" id="IPR011054">
    <property type="entry name" value="Rudment_hybrid_motif"/>
</dbReference>
<evidence type="ECO:0000256" key="2">
    <source>
        <dbReference type="ARBA" id="ARBA00013263"/>
    </source>
</evidence>
<dbReference type="PROSITE" id="PS00866">
    <property type="entry name" value="CPSASE_1"/>
    <property type="match status" value="1"/>
</dbReference>
<dbReference type="SUPFAM" id="SSF52440">
    <property type="entry name" value="PreATP-grasp domain"/>
    <property type="match status" value="1"/>
</dbReference>
<evidence type="ECO:0000259" key="9">
    <source>
        <dbReference type="PROSITE" id="PS50979"/>
    </source>
</evidence>
<evidence type="ECO:0000256" key="4">
    <source>
        <dbReference type="ARBA" id="ARBA00022741"/>
    </source>
</evidence>
<evidence type="ECO:0000256" key="5">
    <source>
        <dbReference type="ARBA" id="ARBA00022840"/>
    </source>
</evidence>
<dbReference type="EC" id="6.3.4.14" evidence="2"/>
<dbReference type="SMART" id="SM00878">
    <property type="entry name" value="Biotin_carb_C"/>
    <property type="match status" value="1"/>
</dbReference>
<proteinExistence type="predicted"/>
<dbReference type="InterPro" id="IPR011764">
    <property type="entry name" value="Biotin_carboxylation_dom"/>
</dbReference>
<dbReference type="PROSITE" id="PS50979">
    <property type="entry name" value="BC"/>
    <property type="match status" value="1"/>
</dbReference>
<dbReference type="SUPFAM" id="SSF51246">
    <property type="entry name" value="Rudiment single hybrid motif"/>
    <property type="match status" value="1"/>
</dbReference>
<evidence type="ECO:0000259" key="8">
    <source>
        <dbReference type="PROSITE" id="PS50975"/>
    </source>
</evidence>
<protein>
    <recommendedName>
        <fullName evidence="2">biotin carboxylase</fullName>
        <ecNumber evidence="2">6.3.4.14</ecNumber>
    </recommendedName>
</protein>
<dbReference type="PANTHER" id="PTHR48095">
    <property type="entry name" value="PYRUVATE CARBOXYLASE SUBUNIT A"/>
    <property type="match status" value="1"/>
</dbReference>
<dbReference type="RefSeq" id="WP_380842430.1">
    <property type="nucleotide sequence ID" value="NZ_JBHSFP010000014.1"/>
</dbReference>
<dbReference type="Pfam" id="PF00289">
    <property type="entry name" value="Biotin_carb_N"/>
    <property type="match status" value="1"/>
</dbReference>
<comment type="catalytic activity">
    <reaction evidence="6">
        <text>N(6)-biotinyl-L-lysyl-[protein] + hydrogencarbonate + ATP = N(6)-carboxybiotinyl-L-lysyl-[protein] + ADP + phosphate + H(+)</text>
        <dbReference type="Rhea" id="RHEA:13501"/>
        <dbReference type="Rhea" id="RHEA-COMP:10505"/>
        <dbReference type="Rhea" id="RHEA-COMP:10506"/>
        <dbReference type="ChEBI" id="CHEBI:15378"/>
        <dbReference type="ChEBI" id="CHEBI:17544"/>
        <dbReference type="ChEBI" id="CHEBI:30616"/>
        <dbReference type="ChEBI" id="CHEBI:43474"/>
        <dbReference type="ChEBI" id="CHEBI:83144"/>
        <dbReference type="ChEBI" id="CHEBI:83145"/>
        <dbReference type="ChEBI" id="CHEBI:456216"/>
        <dbReference type="EC" id="6.3.4.14"/>
    </reaction>
</comment>
<feature type="domain" description="ATP-grasp" evidence="8">
    <location>
        <begin position="120"/>
        <end position="316"/>
    </location>
</feature>
<keyword evidence="3" id="KW-0436">Ligase</keyword>
<evidence type="ECO:0000256" key="3">
    <source>
        <dbReference type="ARBA" id="ARBA00022598"/>
    </source>
</evidence>
<dbReference type="InterPro" id="IPR005481">
    <property type="entry name" value="BC-like_N"/>
</dbReference>
<gene>
    <name evidence="10" type="ORF">ACFO60_20800</name>
</gene>
<comment type="function">
    <text evidence="1">This protein is a component of the acetyl coenzyme A carboxylase complex; first, biotin carboxylase catalyzes the carboxylation of the carrier protein and then the transcarboxylase transfers the carboxyl group to form malonyl-CoA.</text>
</comment>
<organism evidence="10 11">
    <name type="scientific">Sphaerisporangium dianthi</name>
    <dbReference type="NCBI Taxonomy" id="1436120"/>
    <lineage>
        <taxon>Bacteria</taxon>
        <taxon>Bacillati</taxon>
        <taxon>Actinomycetota</taxon>
        <taxon>Actinomycetes</taxon>
        <taxon>Streptosporangiales</taxon>
        <taxon>Streptosporangiaceae</taxon>
        <taxon>Sphaerisporangium</taxon>
    </lineage>
</organism>
<dbReference type="Gene3D" id="3.30.470.20">
    <property type="entry name" value="ATP-grasp fold, B domain"/>
    <property type="match status" value="1"/>
</dbReference>
<dbReference type="EMBL" id="JBHSFP010000014">
    <property type="protein sequence ID" value="MFC4533219.1"/>
    <property type="molecule type" value="Genomic_DNA"/>
</dbReference>